<reference evidence="3" key="1">
    <citation type="submission" date="2022-08" db="EMBL/GenBank/DDBJ databases">
        <authorList>
            <person name="Giroux E."/>
            <person name="Giroux E."/>
        </authorList>
    </citation>
    <scope>NUCLEOTIDE SEQUENCE</scope>
    <source>
        <strain evidence="3">H1091258</strain>
    </source>
</reference>
<evidence type="ECO:0000313" key="3">
    <source>
        <dbReference type="EMBL" id="CAI0643609.1"/>
    </source>
</evidence>
<dbReference type="InterPro" id="IPR058257">
    <property type="entry name" value="CorA-like_dom"/>
</dbReference>
<keyword evidence="1" id="KW-0472">Membrane</keyword>
<dbReference type="EMBL" id="CAMGZC010000115">
    <property type="protein sequence ID" value="CAI0643609.1"/>
    <property type="molecule type" value="Genomic_DNA"/>
</dbReference>
<keyword evidence="1" id="KW-0812">Transmembrane</keyword>
<dbReference type="Proteomes" id="UP001152533">
    <property type="component" value="Unassembled WGS sequence"/>
</dbReference>
<dbReference type="Gene3D" id="1.20.58.340">
    <property type="entry name" value="Magnesium transport protein CorA, transmembrane region"/>
    <property type="match status" value="1"/>
</dbReference>
<evidence type="ECO:0000256" key="1">
    <source>
        <dbReference type="SAM" id="Phobius"/>
    </source>
</evidence>
<keyword evidence="4" id="KW-1185">Reference proteome</keyword>
<proteinExistence type="predicted"/>
<comment type="caution">
    <text evidence="3">The sequence shown here is derived from an EMBL/GenBank/DDBJ whole genome shotgun (WGS) entry which is preliminary data.</text>
</comment>
<feature type="transmembrane region" description="Helical" evidence="1">
    <location>
        <begin position="578"/>
        <end position="599"/>
    </location>
</feature>
<dbReference type="Pfam" id="PF26616">
    <property type="entry name" value="CorA-like"/>
    <property type="match status" value="1"/>
</dbReference>
<sequence>MSSEAMQRHDAYDRFTEICHEFRQYPKLQLQSKKPQDALYAEQQWKKLHERQEDLFDDDEYELSFWETGRSNKFPRQAVSISDLDTLREHLIRKETDPHVRHLFIASEDSRSPLNCSMDMLKLVGSYHQIDPSFLESVHTFGAQDDPIDCGLAHFRASDSLQCSKRDQLELKRLGRSGRNLQLSYLLRSVEYSDSGSTGVWGWQIRQAANYHSFDVNTGRSFWLTIKGNDLFEKRIRDTCHLLDIPSETAQVDKVDVSPYLKASLDTHIVYLSWCDENWRSFINDVEAAVRKIVDPVNGALVDDHIDRSNGRANSWPRSLQGHRQLTVLSKSQTWSNTSGSPGEAPLMLSRMLNSTSSTLGFWLKRERNPVSDPEKGNPAPEQPQNLSFISSTLDPHGTLDRFRFRDLQSLHKHADIVQKTSLVLELNIGVLRDIGDYYKYLAATEFQDTPQAKAITEEFLREVSAISRRLETRMKQLRSLNAYLDQGMALYEKVLQQRSNQISTMFAEIAMANNQQMQQISDKTAKQTTSMHVITVATLFFLPATFVATFFQSGIIAWNEELPEDMKDPFVLQAASFRLFIEICIPLTVVTVGTWLFLCIKSRKKTTGGLQSSLSCII</sequence>
<organism evidence="3 4">
    <name type="scientific">Colletotrichum noveboracense</name>
    <dbReference type="NCBI Taxonomy" id="2664923"/>
    <lineage>
        <taxon>Eukaryota</taxon>
        <taxon>Fungi</taxon>
        <taxon>Dikarya</taxon>
        <taxon>Ascomycota</taxon>
        <taxon>Pezizomycotina</taxon>
        <taxon>Sordariomycetes</taxon>
        <taxon>Hypocreomycetidae</taxon>
        <taxon>Glomerellales</taxon>
        <taxon>Glomerellaceae</taxon>
        <taxon>Colletotrichum</taxon>
        <taxon>Colletotrichum gloeosporioides species complex</taxon>
    </lineage>
</organism>
<accession>A0A9W4RN02</accession>
<feature type="domain" description="CorA-like transporter" evidence="2">
    <location>
        <begin position="18"/>
        <end position="295"/>
    </location>
</feature>
<feature type="transmembrane region" description="Helical" evidence="1">
    <location>
        <begin position="534"/>
        <end position="558"/>
    </location>
</feature>
<evidence type="ECO:0000313" key="4">
    <source>
        <dbReference type="Proteomes" id="UP001152533"/>
    </source>
</evidence>
<keyword evidence="1" id="KW-1133">Transmembrane helix</keyword>
<name>A0A9W4RN02_9PEZI</name>
<dbReference type="AlphaFoldDB" id="A0A9W4RN02"/>
<protein>
    <recommendedName>
        <fullName evidence="2">CorA-like transporter domain-containing protein</fullName>
    </recommendedName>
</protein>
<evidence type="ECO:0000259" key="2">
    <source>
        <dbReference type="Pfam" id="PF26616"/>
    </source>
</evidence>
<gene>
    <name evidence="3" type="ORF">CGXH109_LOCUS27163</name>
</gene>